<dbReference type="AlphaFoldDB" id="A0A3A3FV23"/>
<dbReference type="Proteomes" id="UP000265955">
    <property type="component" value="Unassembled WGS sequence"/>
</dbReference>
<protein>
    <submittedName>
        <fullName evidence="2">Alpha/beta hydrolase</fullName>
    </submittedName>
</protein>
<dbReference type="InterPro" id="IPR050228">
    <property type="entry name" value="Carboxylesterase_BioH"/>
</dbReference>
<name>A0A3A3FV23_9BURK</name>
<dbReference type="InterPro" id="IPR000073">
    <property type="entry name" value="AB_hydrolase_1"/>
</dbReference>
<organism evidence="2 3">
    <name type="scientific">Noviherbaspirillum saxi</name>
    <dbReference type="NCBI Taxonomy" id="2320863"/>
    <lineage>
        <taxon>Bacteria</taxon>
        <taxon>Pseudomonadati</taxon>
        <taxon>Pseudomonadota</taxon>
        <taxon>Betaproteobacteria</taxon>
        <taxon>Burkholderiales</taxon>
        <taxon>Oxalobacteraceae</taxon>
        <taxon>Noviherbaspirillum</taxon>
    </lineage>
</organism>
<gene>
    <name evidence="2" type="ORF">D3871_09035</name>
</gene>
<keyword evidence="3" id="KW-1185">Reference proteome</keyword>
<dbReference type="InterPro" id="IPR029058">
    <property type="entry name" value="AB_hydrolase_fold"/>
</dbReference>
<reference evidence="3" key="1">
    <citation type="submission" date="2018-09" db="EMBL/GenBank/DDBJ databases">
        <authorList>
            <person name="Zhu H."/>
        </authorList>
    </citation>
    <scope>NUCLEOTIDE SEQUENCE [LARGE SCALE GENOMIC DNA]</scope>
    <source>
        <strain evidence="3">K1R23-30</strain>
    </source>
</reference>
<dbReference type="PANTHER" id="PTHR43194">
    <property type="entry name" value="HYDROLASE ALPHA/BETA FOLD FAMILY"/>
    <property type="match status" value="1"/>
</dbReference>
<evidence type="ECO:0000313" key="3">
    <source>
        <dbReference type="Proteomes" id="UP000265955"/>
    </source>
</evidence>
<keyword evidence="2" id="KW-0378">Hydrolase</keyword>
<proteinExistence type="predicted"/>
<feature type="domain" description="AB hydrolase-1" evidence="1">
    <location>
        <begin position="36"/>
        <end position="271"/>
    </location>
</feature>
<evidence type="ECO:0000313" key="2">
    <source>
        <dbReference type="EMBL" id="RJG00048.1"/>
    </source>
</evidence>
<dbReference type="OrthoDB" id="4269629at2"/>
<dbReference type="Pfam" id="PF00561">
    <property type="entry name" value="Abhydrolase_1"/>
    <property type="match status" value="1"/>
</dbReference>
<dbReference type="GO" id="GO:0016787">
    <property type="term" value="F:hydrolase activity"/>
    <property type="evidence" value="ECO:0007669"/>
    <property type="project" value="UniProtKB-KW"/>
</dbReference>
<dbReference type="EMBL" id="QYUO01000001">
    <property type="protein sequence ID" value="RJG00048.1"/>
    <property type="molecule type" value="Genomic_DNA"/>
</dbReference>
<comment type="caution">
    <text evidence="2">The sequence shown here is derived from an EMBL/GenBank/DDBJ whole genome shotgun (WGS) entry which is preliminary data.</text>
</comment>
<dbReference type="PRINTS" id="PR00111">
    <property type="entry name" value="ABHYDROLASE"/>
</dbReference>
<sequence length="298" mass="32765">MKIRRRIAGTPEPMHFWRGFGDVRIAGDSWGDPAAPLVVLLHGGGQTRHAWKRIGEELGAAGYYAVAFDARGHGDSDWVDDGDYSQDAMLEDLRCVIGQLGKTHAALVGASMGGETSLIAAGERRLHASAVILVDTAPKVEIEGVQKIGAFMLQKRDGFDSLEEVADAIANYQPHRTRPKDLGGLAKNVRLGANGKYYWHWDPQFLIGLEKTFDLVKRQQRLETCASRVEIPTLLVRGGMSDVVSEEGAREFLRLYPKSQYVNITKASHMVAGDRNDIFGAAIIEFLSREVPPSPADR</sequence>
<dbReference type="SUPFAM" id="SSF53474">
    <property type="entry name" value="alpha/beta-Hydrolases"/>
    <property type="match status" value="1"/>
</dbReference>
<accession>A0A3A3FV23</accession>
<dbReference type="PANTHER" id="PTHR43194:SF2">
    <property type="entry name" value="PEROXISOMAL MEMBRANE PROTEIN LPX1"/>
    <property type="match status" value="1"/>
</dbReference>
<dbReference type="Gene3D" id="3.40.50.1820">
    <property type="entry name" value="alpha/beta hydrolase"/>
    <property type="match status" value="1"/>
</dbReference>
<evidence type="ECO:0000259" key="1">
    <source>
        <dbReference type="Pfam" id="PF00561"/>
    </source>
</evidence>